<evidence type="ECO:0000313" key="2">
    <source>
        <dbReference type="EMBL" id="QDU84724.1"/>
    </source>
</evidence>
<dbReference type="AlphaFoldDB" id="A0A518CZR8"/>
<accession>A0A518CZR8</accession>
<organism evidence="2 3">
    <name type="scientific">Rohdeia mirabilis</name>
    <dbReference type="NCBI Taxonomy" id="2528008"/>
    <lineage>
        <taxon>Bacteria</taxon>
        <taxon>Pseudomonadati</taxon>
        <taxon>Planctomycetota</taxon>
        <taxon>Planctomycetia</taxon>
        <taxon>Planctomycetia incertae sedis</taxon>
        <taxon>Rohdeia</taxon>
    </lineage>
</organism>
<feature type="region of interest" description="Disordered" evidence="1">
    <location>
        <begin position="119"/>
        <end position="141"/>
    </location>
</feature>
<reference evidence="2 3" key="1">
    <citation type="submission" date="2019-02" db="EMBL/GenBank/DDBJ databases">
        <title>Deep-cultivation of Planctomycetes and their phenomic and genomic characterization uncovers novel biology.</title>
        <authorList>
            <person name="Wiegand S."/>
            <person name="Jogler M."/>
            <person name="Boedeker C."/>
            <person name="Pinto D."/>
            <person name="Vollmers J."/>
            <person name="Rivas-Marin E."/>
            <person name="Kohn T."/>
            <person name="Peeters S.H."/>
            <person name="Heuer A."/>
            <person name="Rast P."/>
            <person name="Oberbeckmann S."/>
            <person name="Bunk B."/>
            <person name="Jeske O."/>
            <person name="Meyerdierks A."/>
            <person name="Storesund J.E."/>
            <person name="Kallscheuer N."/>
            <person name="Luecker S."/>
            <person name="Lage O.M."/>
            <person name="Pohl T."/>
            <person name="Merkel B.J."/>
            <person name="Hornburger P."/>
            <person name="Mueller R.-W."/>
            <person name="Bruemmer F."/>
            <person name="Labrenz M."/>
            <person name="Spormann A.M."/>
            <person name="Op den Camp H."/>
            <person name="Overmann J."/>
            <person name="Amann R."/>
            <person name="Jetten M.S.M."/>
            <person name="Mascher T."/>
            <person name="Medema M.H."/>
            <person name="Devos D.P."/>
            <person name="Kaster A.-K."/>
            <person name="Ovreas L."/>
            <person name="Rohde M."/>
            <person name="Galperin M.Y."/>
            <person name="Jogler C."/>
        </authorList>
    </citation>
    <scope>NUCLEOTIDE SEQUENCE [LARGE SCALE GENOMIC DNA]</scope>
    <source>
        <strain evidence="2 3">Pla163</strain>
    </source>
</reference>
<sequence>MKRAALHTSFAGLVGAAVLASLAPFEIRGAQDDAPTELEPRVEALEAKLESMVQSVEHLTQKNAQLERFFAAQSRQASALRTSLADAEKNGFTAGINPKSREVLLAGFRGYVDGLEAALPATKSEKTDAPAKKDEKAPSAR</sequence>
<evidence type="ECO:0000313" key="3">
    <source>
        <dbReference type="Proteomes" id="UP000319342"/>
    </source>
</evidence>
<proteinExistence type="predicted"/>
<keyword evidence="3" id="KW-1185">Reference proteome</keyword>
<name>A0A518CZR8_9BACT</name>
<gene>
    <name evidence="2" type="ORF">Pla163_18380</name>
</gene>
<dbReference type="Proteomes" id="UP000319342">
    <property type="component" value="Chromosome"/>
</dbReference>
<dbReference type="EMBL" id="CP036290">
    <property type="protein sequence ID" value="QDU84724.1"/>
    <property type="molecule type" value="Genomic_DNA"/>
</dbReference>
<dbReference type="OrthoDB" id="10000174at2"/>
<protein>
    <submittedName>
        <fullName evidence="2">Uncharacterized protein</fullName>
    </submittedName>
</protein>
<feature type="compositionally biased region" description="Basic and acidic residues" evidence="1">
    <location>
        <begin position="123"/>
        <end position="141"/>
    </location>
</feature>
<evidence type="ECO:0000256" key="1">
    <source>
        <dbReference type="SAM" id="MobiDB-lite"/>
    </source>
</evidence>
<dbReference type="RefSeq" id="WP_145186785.1">
    <property type="nucleotide sequence ID" value="NZ_CP036290.1"/>
</dbReference>